<evidence type="ECO:0000256" key="5">
    <source>
        <dbReference type="ARBA" id="ARBA00022692"/>
    </source>
</evidence>
<gene>
    <name evidence="10" type="ORF">MNBD_GAMMA01-641</name>
</gene>
<evidence type="ECO:0000256" key="3">
    <source>
        <dbReference type="ARBA" id="ARBA00022475"/>
    </source>
</evidence>
<keyword evidence="5 8" id="KW-0812">Transmembrane</keyword>
<keyword evidence="3" id="KW-1003">Cell membrane</keyword>
<reference evidence="10" key="1">
    <citation type="submission" date="2018-06" db="EMBL/GenBank/DDBJ databases">
        <authorList>
            <person name="Zhirakovskaya E."/>
        </authorList>
    </citation>
    <scope>NUCLEOTIDE SEQUENCE</scope>
</reference>
<feature type="transmembrane region" description="Helical" evidence="8">
    <location>
        <begin position="136"/>
        <end position="159"/>
    </location>
</feature>
<dbReference type="InterPro" id="IPR047817">
    <property type="entry name" value="ABC2_TM_bact-type"/>
</dbReference>
<keyword evidence="4" id="KW-0997">Cell inner membrane</keyword>
<dbReference type="PANTHER" id="PTHR30413">
    <property type="entry name" value="INNER MEMBRANE TRANSPORT PERMEASE"/>
    <property type="match status" value="1"/>
</dbReference>
<dbReference type="PANTHER" id="PTHR30413:SF8">
    <property type="entry name" value="TRANSPORT PERMEASE PROTEIN"/>
    <property type="match status" value="1"/>
</dbReference>
<feature type="transmembrane region" description="Helical" evidence="8">
    <location>
        <begin position="59"/>
        <end position="85"/>
    </location>
</feature>
<evidence type="ECO:0000259" key="9">
    <source>
        <dbReference type="PROSITE" id="PS51012"/>
    </source>
</evidence>
<feature type="transmembrane region" description="Helical" evidence="8">
    <location>
        <begin position="171"/>
        <end position="189"/>
    </location>
</feature>
<dbReference type="InterPro" id="IPR000412">
    <property type="entry name" value="ABC_2_transport"/>
</dbReference>
<evidence type="ECO:0000256" key="7">
    <source>
        <dbReference type="ARBA" id="ARBA00023136"/>
    </source>
</evidence>
<accession>A0A3B0V046</accession>
<dbReference type="PROSITE" id="PS51012">
    <property type="entry name" value="ABC_TM2"/>
    <property type="match status" value="1"/>
</dbReference>
<feature type="transmembrane region" description="Helical" evidence="8">
    <location>
        <begin position="25"/>
        <end position="47"/>
    </location>
</feature>
<keyword evidence="7 8" id="KW-0472">Membrane</keyword>
<evidence type="ECO:0000256" key="8">
    <source>
        <dbReference type="SAM" id="Phobius"/>
    </source>
</evidence>
<proteinExistence type="predicted"/>
<name>A0A3B0V046_9ZZZZ</name>
<sequence length="255" mass="29513">MNFKQYFAIIVFKTKAELKAERQRTYLGFIWWILEPLMFLAVFYIVFVQLKLSNDEHFVQFLLIGLILWQWFKSSISNSSAVIIYQTNLLRQVRIPAWIFPVIKVSANTVKFAIVFTVLIIFLWVSGFVPSLNYLYMLEIILIQFLLINGFVLCLAAIIPFIPDIHVVVDNLLLGVFFLSGIFFPLSIVPEPFRGYLYWNPIVGLIENSREVLIHHNPPDQLELLYVAVIALVLMLVGLGLFKKFQNSYAKLAES</sequence>
<feature type="domain" description="ABC transmembrane type-2" evidence="9">
    <location>
        <begin position="27"/>
        <end position="245"/>
    </location>
</feature>
<keyword evidence="2" id="KW-0813">Transport</keyword>
<organism evidence="10">
    <name type="scientific">hydrothermal vent metagenome</name>
    <dbReference type="NCBI Taxonomy" id="652676"/>
    <lineage>
        <taxon>unclassified sequences</taxon>
        <taxon>metagenomes</taxon>
        <taxon>ecological metagenomes</taxon>
    </lineage>
</organism>
<dbReference type="AlphaFoldDB" id="A0A3B0V046"/>
<dbReference type="PIRSF" id="PIRSF006648">
    <property type="entry name" value="DrrB"/>
    <property type="match status" value="1"/>
</dbReference>
<evidence type="ECO:0000256" key="6">
    <source>
        <dbReference type="ARBA" id="ARBA00022989"/>
    </source>
</evidence>
<evidence type="ECO:0000256" key="1">
    <source>
        <dbReference type="ARBA" id="ARBA00004429"/>
    </source>
</evidence>
<dbReference type="GO" id="GO:0140359">
    <property type="term" value="F:ABC-type transporter activity"/>
    <property type="evidence" value="ECO:0007669"/>
    <property type="project" value="InterPro"/>
</dbReference>
<feature type="transmembrane region" description="Helical" evidence="8">
    <location>
        <begin position="224"/>
        <end position="242"/>
    </location>
</feature>
<dbReference type="GO" id="GO:0015920">
    <property type="term" value="P:lipopolysaccharide transport"/>
    <property type="evidence" value="ECO:0007669"/>
    <property type="project" value="TreeGrafter"/>
</dbReference>
<evidence type="ECO:0000256" key="2">
    <source>
        <dbReference type="ARBA" id="ARBA00022448"/>
    </source>
</evidence>
<evidence type="ECO:0000256" key="4">
    <source>
        <dbReference type="ARBA" id="ARBA00022519"/>
    </source>
</evidence>
<keyword evidence="6 8" id="KW-1133">Transmembrane helix</keyword>
<dbReference type="GO" id="GO:0043190">
    <property type="term" value="C:ATP-binding cassette (ABC) transporter complex"/>
    <property type="evidence" value="ECO:0007669"/>
    <property type="project" value="InterPro"/>
</dbReference>
<dbReference type="Pfam" id="PF01061">
    <property type="entry name" value="ABC2_membrane"/>
    <property type="match status" value="1"/>
</dbReference>
<evidence type="ECO:0000313" key="10">
    <source>
        <dbReference type="EMBL" id="VAW36798.1"/>
    </source>
</evidence>
<feature type="transmembrane region" description="Helical" evidence="8">
    <location>
        <begin position="97"/>
        <end position="124"/>
    </location>
</feature>
<comment type="subcellular location">
    <subcellularLocation>
        <location evidence="1">Cell inner membrane</location>
        <topology evidence="1">Multi-pass membrane protein</topology>
    </subcellularLocation>
</comment>
<dbReference type="EMBL" id="UOEW01000151">
    <property type="protein sequence ID" value="VAW36798.1"/>
    <property type="molecule type" value="Genomic_DNA"/>
</dbReference>
<protein>
    <recommendedName>
        <fullName evidence="9">ABC transmembrane type-2 domain-containing protein</fullName>
    </recommendedName>
</protein>
<dbReference type="InterPro" id="IPR013525">
    <property type="entry name" value="ABC2_TM"/>
</dbReference>
<dbReference type="PRINTS" id="PR00164">
    <property type="entry name" value="ABC2TRNSPORT"/>
</dbReference>